<keyword evidence="7" id="KW-1185">Reference proteome</keyword>
<protein>
    <submittedName>
        <fullName evidence="6">Serine protease</fullName>
    </submittedName>
</protein>
<feature type="signal peptide" evidence="3">
    <location>
        <begin position="1"/>
        <end position="22"/>
    </location>
</feature>
<evidence type="ECO:0000256" key="1">
    <source>
        <dbReference type="ARBA" id="ARBA00023157"/>
    </source>
</evidence>
<dbReference type="Proteomes" id="UP000278792">
    <property type="component" value="Unassembled WGS sequence"/>
</dbReference>
<organism evidence="6 8">
    <name type="scientific">Vibrio ponticus</name>
    <dbReference type="NCBI Taxonomy" id="265668"/>
    <lineage>
        <taxon>Bacteria</taxon>
        <taxon>Pseudomonadati</taxon>
        <taxon>Pseudomonadota</taxon>
        <taxon>Gammaproteobacteria</taxon>
        <taxon>Vibrionales</taxon>
        <taxon>Vibrionaceae</taxon>
        <taxon>Vibrio</taxon>
    </lineage>
</organism>
<reference evidence="5 7" key="1">
    <citation type="submission" date="2016-09" db="EMBL/GenBank/DDBJ databases">
        <title>Genomic Taxonomy of the Vibrionaceae.</title>
        <authorList>
            <person name="Gonzalez-Castillo A."/>
            <person name="Gomez-Gil B."/>
            <person name="Enciso-Ibarra K."/>
        </authorList>
    </citation>
    <scope>NUCLEOTIDE SEQUENCE [LARGE SCALE GENOMIC DNA]</scope>
    <source>
        <strain evidence="5 7">CAIM 1731</strain>
    </source>
</reference>
<dbReference type="CDD" id="cd00190">
    <property type="entry name" value="Tryp_SPc"/>
    <property type="match status" value="1"/>
</dbReference>
<dbReference type="GO" id="GO:0004252">
    <property type="term" value="F:serine-type endopeptidase activity"/>
    <property type="evidence" value="ECO:0007669"/>
    <property type="project" value="InterPro"/>
</dbReference>
<dbReference type="PRINTS" id="PR00722">
    <property type="entry name" value="CHYMOTRYPSIN"/>
</dbReference>
<dbReference type="InterPro" id="IPR009003">
    <property type="entry name" value="Peptidase_S1_PA"/>
</dbReference>
<evidence type="ECO:0000313" key="6">
    <source>
        <dbReference type="EMBL" id="ROV57880.1"/>
    </source>
</evidence>
<keyword evidence="1" id="KW-1015">Disulfide bond</keyword>
<dbReference type="PANTHER" id="PTHR24256">
    <property type="entry name" value="TRYPTASE-RELATED"/>
    <property type="match status" value="1"/>
</dbReference>
<sequence length="351" mass="38299">MKLKREAMLALLTCGVAVNSLASQEISTFIYNGANTSAAEWPSIAGLYYESVDDPNVYGQFCTATILDNRHVMTAAHCLYYNGNLDEEVMVFTSVAPQLNSSRQFASSGKVRGQAFYIHPNYVDSSDANGIAWPNDIAIIQLEEAMNVSAFDYVELGQSMDSFNYRIDGEPLVAVGYGVTETGSSGELLKTQLNYEPSFSCDLGASDSQICTSGEFNNSTNVRNAICSGDSGGPLYWFDGSEYKQVGISSYGWIDCYESSSDDTSVFTEVADYSSWIASVIAGNETPNFTVTAEQRDQYEGSDDFGDRDRDRAFEEIDRLFSVNDSSGGSTSLFMLLCLTAIGFARLSVRS</sequence>
<dbReference type="SMART" id="SM00020">
    <property type="entry name" value="Tryp_SPc"/>
    <property type="match status" value="1"/>
</dbReference>
<dbReference type="PROSITE" id="PS00135">
    <property type="entry name" value="TRYPSIN_SER"/>
    <property type="match status" value="1"/>
</dbReference>
<dbReference type="Pfam" id="PF00089">
    <property type="entry name" value="Trypsin"/>
    <property type="match status" value="1"/>
</dbReference>
<dbReference type="PROSITE" id="PS50240">
    <property type="entry name" value="TRYPSIN_DOM"/>
    <property type="match status" value="1"/>
</dbReference>
<evidence type="ECO:0000313" key="8">
    <source>
        <dbReference type="Proteomes" id="UP000278792"/>
    </source>
</evidence>
<evidence type="ECO:0000313" key="7">
    <source>
        <dbReference type="Proteomes" id="UP000186206"/>
    </source>
</evidence>
<reference evidence="6 8" key="2">
    <citation type="submission" date="2018-11" db="EMBL/GenBank/DDBJ databases">
        <title>Vibrio ponticus strain CAIM 1751 pathogenic for the snapper Lutjanus guttatus.</title>
        <authorList>
            <person name="Soto-Rodriguez S."/>
            <person name="Lozano-Olvera R."/>
            <person name="Gomez-Gil B."/>
        </authorList>
    </citation>
    <scope>NUCLEOTIDE SEQUENCE [LARGE SCALE GENOMIC DNA]</scope>
    <source>
        <strain evidence="6 8">CAIM 1751</strain>
    </source>
</reference>
<keyword evidence="2" id="KW-0720">Serine protease</keyword>
<feature type="domain" description="Peptidase S1" evidence="4">
    <location>
        <begin position="30"/>
        <end position="282"/>
    </location>
</feature>
<dbReference type="Proteomes" id="UP000186206">
    <property type="component" value="Unassembled WGS sequence"/>
</dbReference>
<dbReference type="InterPro" id="IPR051487">
    <property type="entry name" value="Ser/Thr_Proteases_Immune/Dev"/>
</dbReference>
<evidence type="ECO:0000256" key="3">
    <source>
        <dbReference type="SAM" id="SignalP"/>
    </source>
</evidence>
<dbReference type="InterPro" id="IPR001254">
    <property type="entry name" value="Trypsin_dom"/>
</dbReference>
<dbReference type="InterPro" id="IPR001314">
    <property type="entry name" value="Peptidase_S1A"/>
</dbReference>
<gene>
    <name evidence="5" type="ORF">BIY21_19760</name>
    <name evidence="6" type="ORF">EGH82_21065</name>
</gene>
<dbReference type="EMBL" id="MJMI01000155">
    <property type="protein sequence ID" value="OLQ84748.1"/>
    <property type="molecule type" value="Genomic_DNA"/>
</dbReference>
<dbReference type="InterPro" id="IPR033116">
    <property type="entry name" value="TRYPSIN_SER"/>
</dbReference>
<dbReference type="InterPro" id="IPR043504">
    <property type="entry name" value="Peptidase_S1_PA_chymotrypsin"/>
</dbReference>
<keyword evidence="3" id="KW-0732">Signal</keyword>
<proteinExistence type="predicted"/>
<dbReference type="GO" id="GO:0006508">
    <property type="term" value="P:proteolysis"/>
    <property type="evidence" value="ECO:0007669"/>
    <property type="project" value="UniProtKB-KW"/>
</dbReference>
<evidence type="ECO:0000313" key="5">
    <source>
        <dbReference type="EMBL" id="OLQ84748.1"/>
    </source>
</evidence>
<dbReference type="AlphaFoldDB" id="A0A3N3DTS4"/>
<dbReference type="InterPro" id="IPR018114">
    <property type="entry name" value="TRYPSIN_HIS"/>
</dbReference>
<dbReference type="Gene3D" id="2.40.10.10">
    <property type="entry name" value="Trypsin-like serine proteases"/>
    <property type="match status" value="1"/>
</dbReference>
<dbReference type="RefSeq" id="WP_075652665.1">
    <property type="nucleotide sequence ID" value="NZ_AP019658.1"/>
</dbReference>
<comment type="caution">
    <text evidence="6">The sequence shown here is derived from an EMBL/GenBank/DDBJ whole genome shotgun (WGS) entry which is preliminary data.</text>
</comment>
<dbReference type="PROSITE" id="PS00134">
    <property type="entry name" value="TRYPSIN_HIS"/>
    <property type="match status" value="1"/>
</dbReference>
<accession>A0A3N3DTS4</accession>
<evidence type="ECO:0000256" key="2">
    <source>
        <dbReference type="RuleBase" id="RU363034"/>
    </source>
</evidence>
<name>A0A3N3DTS4_9VIBR</name>
<evidence type="ECO:0000259" key="4">
    <source>
        <dbReference type="PROSITE" id="PS50240"/>
    </source>
</evidence>
<keyword evidence="2 6" id="KW-0645">Protease</keyword>
<feature type="chain" id="PRO_5018659682" evidence="3">
    <location>
        <begin position="23"/>
        <end position="351"/>
    </location>
</feature>
<dbReference type="OrthoDB" id="9813836at2"/>
<keyword evidence="2" id="KW-0378">Hydrolase</keyword>
<dbReference type="SUPFAM" id="SSF50494">
    <property type="entry name" value="Trypsin-like serine proteases"/>
    <property type="match status" value="1"/>
</dbReference>
<dbReference type="EMBL" id="RKIK01000108">
    <property type="protein sequence ID" value="ROV57880.1"/>
    <property type="molecule type" value="Genomic_DNA"/>
</dbReference>